<dbReference type="NCBIfam" id="TIGR00230">
    <property type="entry name" value="sfsA"/>
    <property type="match status" value="1"/>
</dbReference>
<feature type="domain" description="Sugar fermentation stimulation protein C-terminal" evidence="2">
    <location>
        <begin position="86"/>
        <end position="219"/>
    </location>
</feature>
<name>A0A1M5VDD4_9FIRM</name>
<evidence type="ECO:0000256" key="1">
    <source>
        <dbReference type="HAMAP-Rule" id="MF_00095"/>
    </source>
</evidence>
<accession>A0A1M5VDD4</accession>
<dbReference type="GO" id="GO:0003677">
    <property type="term" value="F:DNA binding"/>
    <property type="evidence" value="ECO:0007669"/>
    <property type="project" value="InterPro"/>
</dbReference>
<keyword evidence="5" id="KW-1185">Reference proteome</keyword>
<dbReference type="AlphaFoldDB" id="A0A1M5VDD4"/>
<dbReference type="InterPro" id="IPR005224">
    <property type="entry name" value="SfsA"/>
</dbReference>
<evidence type="ECO:0000259" key="2">
    <source>
        <dbReference type="Pfam" id="PF03749"/>
    </source>
</evidence>
<dbReference type="Pfam" id="PF03749">
    <property type="entry name" value="SfsA"/>
    <property type="match status" value="1"/>
</dbReference>
<dbReference type="Gene3D" id="3.40.1350.60">
    <property type="match status" value="1"/>
</dbReference>
<gene>
    <name evidence="1" type="primary">sfsA</name>
    <name evidence="4" type="ORF">SAMN02745823_00773</name>
</gene>
<proteinExistence type="inferred from homology"/>
<evidence type="ECO:0000313" key="4">
    <source>
        <dbReference type="EMBL" id="SHH73237.1"/>
    </source>
</evidence>
<protein>
    <recommendedName>
        <fullName evidence="1">Sugar fermentation stimulation protein homolog</fullName>
    </recommendedName>
</protein>
<dbReference type="HAMAP" id="MF_00095">
    <property type="entry name" value="SfsA"/>
    <property type="match status" value="1"/>
</dbReference>
<reference evidence="4 5" key="1">
    <citation type="submission" date="2016-11" db="EMBL/GenBank/DDBJ databases">
        <authorList>
            <person name="Jaros S."/>
            <person name="Januszkiewicz K."/>
            <person name="Wedrychowicz H."/>
        </authorList>
    </citation>
    <scope>NUCLEOTIDE SEQUENCE [LARGE SCALE GENOMIC DNA]</scope>
    <source>
        <strain evidence="4 5">DSM 10068</strain>
    </source>
</reference>
<dbReference type="InterPro" id="IPR040452">
    <property type="entry name" value="SfsA_C"/>
</dbReference>
<organism evidence="4 5">
    <name type="scientific">Sporobacter termitidis DSM 10068</name>
    <dbReference type="NCBI Taxonomy" id="1123282"/>
    <lineage>
        <taxon>Bacteria</taxon>
        <taxon>Bacillati</taxon>
        <taxon>Bacillota</taxon>
        <taxon>Clostridia</taxon>
        <taxon>Eubacteriales</taxon>
        <taxon>Oscillospiraceae</taxon>
        <taxon>Sporobacter</taxon>
    </lineage>
</organism>
<dbReference type="OrthoDB" id="9802365at2"/>
<sequence>MIYENIRRAVFLDRPNRFIANIEIDGGSEVCHVKNTGRCRELLIPGTAVFVQDFGGPLGLPRARKTKYDLIAVQKGERLINMDSAAPNKVFAEWVRAGGLFREVTLLRPEYRYGSSRFDFYIEAGGRRALVEVKGVTLEEDGATRFPDAPTERGVKHLRELVSAAAAGYDAYAVFVIQMKGVRYMEPNWATHEAFGSALRDAYQAGVNVLAVDCFVTENSITAAEPVEVRLGRGVTRNH</sequence>
<feature type="domain" description="SfsA N-terminal OB" evidence="3">
    <location>
        <begin position="12"/>
        <end position="81"/>
    </location>
</feature>
<dbReference type="RefSeq" id="WP_073076345.1">
    <property type="nucleotide sequence ID" value="NZ_FQXV01000002.1"/>
</dbReference>
<evidence type="ECO:0000259" key="3">
    <source>
        <dbReference type="Pfam" id="PF17746"/>
    </source>
</evidence>
<comment type="similarity">
    <text evidence="1">Belongs to the SfsA family.</text>
</comment>
<dbReference type="STRING" id="1123282.SAMN02745823_00773"/>
<dbReference type="Gene3D" id="2.40.50.580">
    <property type="match status" value="1"/>
</dbReference>
<dbReference type="PANTHER" id="PTHR30545:SF2">
    <property type="entry name" value="SUGAR FERMENTATION STIMULATION PROTEIN A"/>
    <property type="match status" value="1"/>
</dbReference>
<dbReference type="Proteomes" id="UP000183995">
    <property type="component" value="Unassembled WGS sequence"/>
</dbReference>
<dbReference type="InterPro" id="IPR041465">
    <property type="entry name" value="SfsA_N"/>
</dbReference>
<evidence type="ECO:0000313" key="5">
    <source>
        <dbReference type="Proteomes" id="UP000183995"/>
    </source>
</evidence>
<dbReference type="Pfam" id="PF17746">
    <property type="entry name" value="SfsA_N"/>
    <property type="match status" value="1"/>
</dbReference>
<dbReference type="CDD" id="cd22359">
    <property type="entry name" value="SfsA-like_bacterial"/>
    <property type="match status" value="1"/>
</dbReference>
<dbReference type="PANTHER" id="PTHR30545">
    <property type="entry name" value="SUGAR FERMENTATION STIMULATION PROTEIN A"/>
    <property type="match status" value="1"/>
</dbReference>
<dbReference type="EMBL" id="FQXV01000002">
    <property type="protein sequence ID" value="SHH73237.1"/>
    <property type="molecule type" value="Genomic_DNA"/>
</dbReference>